<accession>A0ABR7HKW8</accession>
<protein>
    <submittedName>
        <fullName evidence="1">Uncharacterized protein</fullName>
    </submittedName>
</protein>
<dbReference type="Proteomes" id="UP000636755">
    <property type="component" value="Unassembled WGS sequence"/>
</dbReference>
<dbReference type="InterPro" id="IPR036597">
    <property type="entry name" value="Fido-like_dom_sf"/>
</dbReference>
<dbReference type="RefSeq" id="WP_186935284.1">
    <property type="nucleotide sequence ID" value="NZ_JACOPS010000002.1"/>
</dbReference>
<evidence type="ECO:0000313" key="1">
    <source>
        <dbReference type="EMBL" id="MBC5728115.1"/>
    </source>
</evidence>
<organism evidence="1 2">
    <name type="scientific">Ruminococcus intestinalis</name>
    <dbReference type="NCBI Taxonomy" id="2763066"/>
    <lineage>
        <taxon>Bacteria</taxon>
        <taxon>Bacillati</taxon>
        <taxon>Bacillota</taxon>
        <taxon>Clostridia</taxon>
        <taxon>Eubacteriales</taxon>
        <taxon>Oscillospiraceae</taxon>
        <taxon>Ruminococcus</taxon>
    </lineage>
</organism>
<gene>
    <name evidence="1" type="ORF">H8R91_06215</name>
</gene>
<dbReference type="Gene3D" id="1.10.3290.10">
    <property type="entry name" value="Fido-like domain"/>
    <property type="match status" value="1"/>
</dbReference>
<name>A0ABR7HKW8_9FIRM</name>
<keyword evidence="2" id="KW-1185">Reference proteome</keyword>
<sequence length="65" mass="7456">MSYEINTLTADCYEGTTCLINKFGITNEKQLENIEADYLMISTIQAAHGITDNLIKIFSRYIYKI</sequence>
<evidence type="ECO:0000313" key="2">
    <source>
        <dbReference type="Proteomes" id="UP000636755"/>
    </source>
</evidence>
<dbReference type="EMBL" id="JACOPS010000002">
    <property type="protein sequence ID" value="MBC5728115.1"/>
    <property type="molecule type" value="Genomic_DNA"/>
</dbReference>
<reference evidence="1 2" key="1">
    <citation type="submission" date="2020-08" db="EMBL/GenBank/DDBJ databases">
        <title>Genome public.</title>
        <authorList>
            <person name="Liu C."/>
            <person name="Sun Q."/>
        </authorList>
    </citation>
    <scope>NUCLEOTIDE SEQUENCE [LARGE SCALE GENOMIC DNA]</scope>
    <source>
        <strain evidence="1 2">NSJ-71</strain>
    </source>
</reference>
<proteinExistence type="predicted"/>
<comment type="caution">
    <text evidence="1">The sequence shown here is derived from an EMBL/GenBank/DDBJ whole genome shotgun (WGS) entry which is preliminary data.</text>
</comment>